<evidence type="ECO:0000313" key="2">
    <source>
        <dbReference type="Proteomes" id="UP000828390"/>
    </source>
</evidence>
<reference evidence="1" key="2">
    <citation type="submission" date="2020-11" db="EMBL/GenBank/DDBJ databases">
        <authorList>
            <person name="McCartney M.A."/>
            <person name="Auch B."/>
            <person name="Kono T."/>
            <person name="Mallez S."/>
            <person name="Becker A."/>
            <person name="Gohl D.M."/>
            <person name="Silverstein K.A.T."/>
            <person name="Koren S."/>
            <person name="Bechman K.B."/>
            <person name="Herman A."/>
            <person name="Abrahante J.E."/>
            <person name="Garbe J."/>
        </authorList>
    </citation>
    <scope>NUCLEOTIDE SEQUENCE</scope>
    <source>
        <strain evidence="1">Duluth1</strain>
        <tissue evidence="1">Whole animal</tissue>
    </source>
</reference>
<proteinExistence type="predicted"/>
<dbReference type="EMBL" id="JAIWYP010000008">
    <property type="protein sequence ID" value="KAH3785894.1"/>
    <property type="molecule type" value="Genomic_DNA"/>
</dbReference>
<comment type="caution">
    <text evidence="1">The sequence shown here is derived from an EMBL/GenBank/DDBJ whole genome shotgun (WGS) entry which is preliminary data.</text>
</comment>
<sequence length="84" mass="9498">MRNDDTEMLQQSGDLSKPIQLSPFDCRKEGISWANKYFCHVPDALVDLVFFVGDAEQSSETRVSKGLYSAFCVCVKRQRFATGQ</sequence>
<reference evidence="1" key="1">
    <citation type="journal article" date="2019" name="bioRxiv">
        <title>The Genome of the Zebra Mussel, Dreissena polymorpha: A Resource for Invasive Species Research.</title>
        <authorList>
            <person name="McCartney M.A."/>
            <person name="Auch B."/>
            <person name="Kono T."/>
            <person name="Mallez S."/>
            <person name="Zhang Y."/>
            <person name="Obille A."/>
            <person name="Becker A."/>
            <person name="Abrahante J.E."/>
            <person name="Garbe J."/>
            <person name="Badalamenti J.P."/>
            <person name="Herman A."/>
            <person name="Mangelson H."/>
            <person name="Liachko I."/>
            <person name="Sullivan S."/>
            <person name="Sone E.D."/>
            <person name="Koren S."/>
            <person name="Silverstein K.A.T."/>
            <person name="Beckman K.B."/>
            <person name="Gohl D.M."/>
        </authorList>
    </citation>
    <scope>NUCLEOTIDE SEQUENCE</scope>
    <source>
        <strain evidence="1">Duluth1</strain>
        <tissue evidence="1">Whole animal</tissue>
    </source>
</reference>
<name>A0A9D4EUB9_DREPO</name>
<protein>
    <submittedName>
        <fullName evidence="1">Uncharacterized protein</fullName>
    </submittedName>
</protein>
<dbReference type="AlphaFoldDB" id="A0A9D4EUB9"/>
<organism evidence="1 2">
    <name type="scientific">Dreissena polymorpha</name>
    <name type="common">Zebra mussel</name>
    <name type="synonym">Mytilus polymorpha</name>
    <dbReference type="NCBI Taxonomy" id="45954"/>
    <lineage>
        <taxon>Eukaryota</taxon>
        <taxon>Metazoa</taxon>
        <taxon>Spiralia</taxon>
        <taxon>Lophotrochozoa</taxon>
        <taxon>Mollusca</taxon>
        <taxon>Bivalvia</taxon>
        <taxon>Autobranchia</taxon>
        <taxon>Heteroconchia</taxon>
        <taxon>Euheterodonta</taxon>
        <taxon>Imparidentia</taxon>
        <taxon>Neoheterodontei</taxon>
        <taxon>Myida</taxon>
        <taxon>Dreissenoidea</taxon>
        <taxon>Dreissenidae</taxon>
        <taxon>Dreissena</taxon>
    </lineage>
</organism>
<gene>
    <name evidence="1" type="ORF">DPMN_163989</name>
</gene>
<accession>A0A9D4EUB9</accession>
<evidence type="ECO:0000313" key="1">
    <source>
        <dbReference type="EMBL" id="KAH3785894.1"/>
    </source>
</evidence>
<keyword evidence="2" id="KW-1185">Reference proteome</keyword>
<dbReference type="Proteomes" id="UP000828390">
    <property type="component" value="Unassembled WGS sequence"/>
</dbReference>